<dbReference type="InterPro" id="IPR022225">
    <property type="entry name" value="Phage_tail_fibre_N"/>
</dbReference>
<keyword evidence="3" id="KW-1185">Reference proteome</keyword>
<evidence type="ECO:0000259" key="1">
    <source>
        <dbReference type="Pfam" id="PF12571"/>
    </source>
</evidence>
<dbReference type="Pfam" id="PF12571">
    <property type="entry name" value="Phage_tail_fib"/>
    <property type="match status" value="1"/>
</dbReference>
<reference evidence="2 3" key="1">
    <citation type="submission" date="2016-10" db="EMBL/GenBank/DDBJ databases">
        <authorList>
            <person name="de Groot N.N."/>
        </authorList>
    </citation>
    <scope>NUCLEOTIDE SEQUENCE [LARGE SCALE GENOMIC DNA]</scope>
    <source>
        <strain evidence="2 3">ATCC 700224</strain>
    </source>
</reference>
<dbReference type="RefSeq" id="WP_092785915.1">
    <property type="nucleotide sequence ID" value="NZ_FNAP01000007.1"/>
</dbReference>
<evidence type="ECO:0000313" key="3">
    <source>
        <dbReference type="Proteomes" id="UP000199412"/>
    </source>
</evidence>
<dbReference type="Proteomes" id="UP000199412">
    <property type="component" value="Unassembled WGS sequence"/>
</dbReference>
<sequence length="433" mass="44491">MSSEYCVLLTATGQAKIANALALGTVVEVTHMAVGDGGGAPITPAETMTALVGETYRAAIETLEVDPDNPAWMRAQMIIPTDTGGWWVREVGLFDAVGDLIAVANYPASYKPVLADGATRDMAIKLVLEVSSTSAITLIADTSVIVATRPWVLSQLPPHATTEMRGLVELATPAECRAGTDTERAVTPSGLWAGVAAATAVPLAALPFPEIVTSTHRLSVTPAAGADGGTVAVAAGTPIVMGTEGATAGRGHLVTVETPAWQSADLAADSTYYLRGRVEGGALVLYTQQGTDTDAVPASLTGTPDGAAGGGFDSTPVDMLIARVETGTAGTVPTVTPLANAARLHATAHVTATGVVYGGSPGSWDWALALDWARTPATPMLSLLFHSFLDGGSDDDWQIDTGLDVSRYAVSGTPQQDSLQSPYVPRIAVEVMA</sequence>
<proteinExistence type="predicted"/>
<gene>
    <name evidence="2" type="ORF">SAMN05421720_1073</name>
</gene>
<dbReference type="STRING" id="69960.SAMN05421720_1073"/>
<evidence type="ECO:0000313" key="2">
    <source>
        <dbReference type="EMBL" id="SDE45684.1"/>
    </source>
</evidence>
<dbReference type="PANTHER" id="PTHR35191:SF1">
    <property type="entry name" value="PROPHAGE SIDE TAIL FIBER PROTEIN HOMOLOG STFQ-RELATED"/>
    <property type="match status" value="1"/>
</dbReference>
<dbReference type="PANTHER" id="PTHR35191">
    <property type="entry name" value="PROPHAGE SIDE TAIL FIBER PROTEIN HOMOLOG STFQ-RELATED"/>
    <property type="match status" value="1"/>
</dbReference>
<organism evidence="2 3">
    <name type="scientific">Rhodospira trueperi</name>
    <dbReference type="NCBI Taxonomy" id="69960"/>
    <lineage>
        <taxon>Bacteria</taxon>
        <taxon>Pseudomonadati</taxon>
        <taxon>Pseudomonadota</taxon>
        <taxon>Alphaproteobacteria</taxon>
        <taxon>Rhodospirillales</taxon>
        <taxon>Rhodospirillaceae</taxon>
        <taxon>Rhodospira</taxon>
    </lineage>
</organism>
<dbReference type="InterPro" id="IPR051934">
    <property type="entry name" value="Phage_Tail_Fiber_Structural"/>
</dbReference>
<dbReference type="OrthoDB" id="7710585at2"/>
<protein>
    <submittedName>
        <fullName evidence="2">Phage tail-collar fibre protein</fullName>
    </submittedName>
</protein>
<accession>A0A1G7D1W6</accession>
<dbReference type="AlphaFoldDB" id="A0A1G7D1W6"/>
<dbReference type="EMBL" id="FNAP01000007">
    <property type="protein sequence ID" value="SDE45684.1"/>
    <property type="molecule type" value="Genomic_DNA"/>
</dbReference>
<feature type="domain" description="Phage tail fibre protein N-terminal" evidence="1">
    <location>
        <begin position="1"/>
        <end position="149"/>
    </location>
</feature>
<name>A0A1G7D1W6_9PROT</name>